<feature type="compositionally biased region" description="Polar residues" evidence="1">
    <location>
        <begin position="221"/>
        <end position="233"/>
    </location>
</feature>
<organism evidence="2 3">
    <name type="scientific">Pseudocohnilembus persalinus</name>
    <name type="common">Ciliate</name>
    <dbReference type="NCBI Taxonomy" id="266149"/>
    <lineage>
        <taxon>Eukaryota</taxon>
        <taxon>Sar</taxon>
        <taxon>Alveolata</taxon>
        <taxon>Ciliophora</taxon>
        <taxon>Intramacronucleata</taxon>
        <taxon>Oligohymenophorea</taxon>
        <taxon>Scuticociliatia</taxon>
        <taxon>Philasterida</taxon>
        <taxon>Pseudocohnilembidae</taxon>
        <taxon>Pseudocohnilembus</taxon>
    </lineage>
</organism>
<dbReference type="Proteomes" id="UP000054937">
    <property type="component" value="Unassembled WGS sequence"/>
</dbReference>
<dbReference type="SUPFAM" id="SSF50978">
    <property type="entry name" value="WD40 repeat-like"/>
    <property type="match status" value="1"/>
</dbReference>
<evidence type="ECO:0000313" key="3">
    <source>
        <dbReference type="Proteomes" id="UP000054937"/>
    </source>
</evidence>
<name>A0A0V0QCH5_PSEPJ</name>
<dbReference type="AlphaFoldDB" id="A0A0V0QCH5"/>
<protein>
    <submittedName>
        <fullName evidence="2">WD40-repeat-containing domain</fullName>
    </submittedName>
</protein>
<dbReference type="InParanoid" id="A0A0V0QCH5"/>
<evidence type="ECO:0000313" key="2">
    <source>
        <dbReference type="EMBL" id="KRW99925.1"/>
    </source>
</evidence>
<sequence>MINVHINQNLKYRNIKPLKFNENGPINKNFKNPIFADSPNTTAINNTTLNAINIQNQNQFHNKTALNIYDNYNNQKNQNNSLSPHKNENQSFSLPFNLKGSFSKQIQNENYKQNKIVDRRKSTVNNKQTARNKHSIFQQQDEIFDQEIQSESINGSPRMAPSLPKFKYQNYDNGNIRQNLQKVEDEKRQNISGFQNNINNNYTKFQNQQQYQSPKQEEKQSQVPNSKNKSSQILEDYTYKQKPLYEGQQIITKMQFNENEDELQRQFENDFKQIREEVIQNKQGNYQQILKKNASSQDDSQFIESNDNITTGIQNNQRVKIFYKNIKILSKVKNTQINIQPSCFLNLDENLCVVGCRDGNIAILSLDYPQYNLVFQTNDFKDQIKLETFIHYSEIILLKKLQIHGKQYLVSSSTDKNVLVWQIDFQEKQLIKFQKFSQFQNVVCAILDLGDNQHFVCGDTKGDIMIFNQFTGDQIPSPKGSHKARIIDIIISEQIEQYLTKFTVCSYDNVISVYEIQYNGQNQSIEKCLQIKDVFMQNIGGDITHIAKVQSQFNNIYLLCTTENFVQVYDINQNKILEKERKHDSEIKELLIIKKNGQNFEDNNTSYQISFQQNEVVKYISIGLSDKKVIEWQINQKNPYQYSIEYEIIGEIQEFFSKYQGKHQVQILKKQNQLLIINEQSQSLINYQM</sequence>
<feature type="region of interest" description="Disordered" evidence="1">
    <location>
        <begin position="121"/>
        <end position="141"/>
    </location>
</feature>
<accession>A0A0V0QCH5</accession>
<feature type="compositionally biased region" description="Polar residues" evidence="1">
    <location>
        <begin position="81"/>
        <end position="96"/>
    </location>
</feature>
<dbReference type="Gene3D" id="2.130.10.10">
    <property type="entry name" value="YVTN repeat-like/Quinoprotein amine dehydrogenase"/>
    <property type="match status" value="1"/>
</dbReference>
<gene>
    <name evidence="2" type="ORF">PPERSA_12601</name>
</gene>
<proteinExistence type="predicted"/>
<reference evidence="2 3" key="1">
    <citation type="journal article" date="2015" name="Sci. Rep.">
        <title>Genome of the facultative scuticociliatosis pathogen Pseudocohnilembus persalinus provides insight into its virulence through horizontal gene transfer.</title>
        <authorList>
            <person name="Xiong J."/>
            <person name="Wang G."/>
            <person name="Cheng J."/>
            <person name="Tian M."/>
            <person name="Pan X."/>
            <person name="Warren A."/>
            <person name="Jiang C."/>
            <person name="Yuan D."/>
            <person name="Miao W."/>
        </authorList>
    </citation>
    <scope>NUCLEOTIDE SEQUENCE [LARGE SCALE GENOMIC DNA]</scope>
    <source>
        <strain evidence="2">36N120E</strain>
    </source>
</reference>
<comment type="caution">
    <text evidence="2">The sequence shown here is derived from an EMBL/GenBank/DDBJ whole genome shotgun (WGS) entry which is preliminary data.</text>
</comment>
<dbReference type="InterPro" id="IPR015943">
    <property type="entry name" value="WD40/YVTN_repeat-like_dom_sf"/>
</dbReference>
<evidence type="ECO:0000256" key="1">
    <source>
        <dbReference type="SAM" id="MobiDB-lite"/>
    </source>
</evidence>
<keyword evidence="3" id="KW-1185">Reference proteome</keyword>
<dbReference type="EMBL" id="LDAU01000202">
    <property type="protein sequence ID" value="KRW99925.1"/>
    <property type="molecule type" value="Genomic_DNA"/>
</dbReference>
<feature type="region of interest" description="Disordered" evidence="1">
    <location>
        <begin position="73"/>
        <end position="96"/>
    </location>
</feature>
<dbReference type="InterPro" id="IPR036322">
    <property type="entry name" value="WD40_repeat_dom_sf"/>
</dbReference>
<feature type="region of interest" description="Disordered" evidence="1">
    <location>
        <begin position="207"/>
        <end position="233"/>
    </location>
</feature>